<dbReference type="AlphaFoldDB" id="N6T7I4"/>
<evidence type="ECO:0000313" key="1">
    <source>
        <dbReference type="EMBL" id="ENN73633.1"/>
    </source>
</evidence>
<gene>
    <name evidence="1" type="ORF">YQE_09880</name>
</gene>
<organism evidence="1">
    <name type="scientific">Dendroctonus ponderosae</name>
    <name type="common">Mountain pine beetle</name>
    <dbReference type="NCBI Taxonomy" id="77166"/>
    <lineage>
        <taxon>Eukaryota</taxon>
        <taxon>Metazoa</taxon>
        <taxon>Ecdysozoa</taxon>
        <taxon>Arthropoda</taxon>
        <taxon>Hexapoda</taxon>
        <taxon>Insecta</taxon>
        <taxon>Pterygota</taxon>
        <taxon>Neoptera</taxon>
        <taxon>Endopterygota</taxon>
        <taxon>Coleoptera</taxon>
        <taxon>Polyphaga</taxon>
        <taxon>Cucujiformia</taxon>
        <taxon>Curculionidae</taxon>
        <taxon>Scolytinae</taxon>
        <taxon>Dendroctonus</taxon>
    </lineage>
</organism>
<feature type="non-terminal residue" evidence="1">
    <location>
        <position position="1"/>
    </location>
</feature>
<name>N6T7I4_DENPD</name>
<sequence length="428" mass="47212">MSARVFNRGFEQCAYQHRGPQVELMEELGDEYVNLQHIGNVLFFHVAKHVDEPLEVLPPQTCTNPGCHLRTGPPVGSSAGPPSCSCTGRSEGVELAVFEGCACQTHPLAGEILQVGRSVELDLDHVRGQKFGFENIKGNVSGAHTDYLLKNHTHGLEATGTLLFPSPSLTALGRPTSNSLVLYTFFILFYSASYVIGEAACSHVHKVLHRLGGDVVEVHYVAHSVQYREEERSASRYFVELDVGIQRYVLLDGELFQLRDEVPGHGEQENGVAEGEWNFSYLSQEQALLVGVEKQLQLADELLLAANRFEFQHQVVIPLDGFLHYHRLDVFEVDHAKTLALSSDDVNDRLRAELDLDQSLVVGVQPLMDHHGLDGQFAVLRLQFLLFDLEASPAAILQLDHAVSSAGTHDGDKAQEDTGVDVHKLVAL</sequence>
<reference evidence="1" key="1">
    <citation type="journal article" date="2013" name="Genome Biol.">
        <title>Draft genome of the mountain pine beetle, Dendroctonus ponderosae Hopkins, a major forest pest.</title>
        <authorList>
            <person name="Keeling C.I."/>
            <person name="Yuen M.M."/>
            <person name="Liao N.Y."/>
            <person name="Docking T.R."/>
            <person name="Chan S.K."/>
            <person name="Taylor G.A."/>
            <person name="Palmquist D.L."/>
            <person name="Jackman S.D."/>
            <person name="Nguyen A."/>
            <person name="Li M."/>
            <person name="Henderson H."/>
            <person name="Janes J.K."/>
            <person name="Zhao Y."/>
            <person name="Pandoh P."/>
            <person name="Moore R."/>
            <person name="Sperling F.A."/>
            <person name="Huber D.P."/>
            <person name="Birol I."/>
            <person name="Jones S.J."/>
            <person name="Bohlmann J."/>
        </authorList>
    </citation>
    <scope>NUCLEOTIDE SEQUENCE</scope>
</reference>
<dbReference type="EMBL" id="KB741156">
    <property type="protein sequence ID" value="ENN73633.1"/>
    <property type="molecule type" value="Genomic_DNA"/>
</dbReference>
<proteinExistence type="predicted"/>
<protein>
    <submittedName>
        <fullName evidence="1">Uncharacterized protein</fullName>
    </submittedName>
</protein>
<accession>N6T7I4</accession>
<dbReference type="HOGENOM" id="CLU_641358_0_0_1"/>